<dbReference type="Proteomes" id="UP001237642">
    <property type="component" value="Unassembled WGS sequence"/>
</dbReference>
<feature type="region of interest" description="Disordered" evidence="1">
    <location>
        <begin position="324"/>
        <end position="360"/>
    </location>
</feature>
<feature type="compositionally biased region" description="Basic and acidic residues" evidence="1">
    <location>
        <begin position="349"/>
        <end position="360"/>
    </location>
</feature>
<dbReference type="GO" id="GO:0045893">
    <property type="term" value="P:positive regulation of DNA-templated transcription"/>
    <property type="evidence" value="ECO:0007669"/>
    <property type="project" value="TreeGrafter"/>
</dbReference>
<dbReference type="InterPro" id="IPR052438">
    <property type="entry name" value="Chromatin_remod/trans_coact"/>
</dbReference>
<dbReference type="AlphaFoldDB" id="A0AAD8H763"/>
<dbReference type="GO" id="GO:0016514">
    <property type="term" value="C:SWI/SNF complex"/>
    <property type="evidence" value="ECO:0007669"/>
    <property type="project" value="TreeGrafter"/>
</dbReference>
<feature type="region of interest" description="Disordered" evidence="1">
    <location>
        <begin position="55"/>
        <end position="120"/>
    </location>
</feature>
<proteinExistence type="predicted"/>
<dbReference type="Pfam" id="PF15249">
    <property type="entry name" value="GLTSCR1"/>
    <property type="match status" value="1"/>
</dbReference>
<dbReference type="PANTHER" id="PTHR15572">
    <property type="entry name" value="GLIOMA TUMOR SUPPRESSOR CANDIDATE REGION GENE 1"/>
    <property type="match status" value="1"/>
</dbReference>
<feature type="domain" description="GLTSCR protein conserved" evidence="2">
    <location>
        <begin position="138"/>
        <end position="250"/>
    </location>
</feature>
<evidence type="ECO:0000313" key="4">
    <source>
        <dbReference type="Proteomes" id="UP001237642"/>
    </source>
</evidence>
<comment type="caution">
    <text evidence="3">The sequence shown here is derived from an EMBL/GenBank/DDBJ whole genome shotgun (WGS) entry which is preliminary data.</text>
</comment>
<dbReference type="EMBL" id="JAUIZM010000010">
    <property type="protein sequence ID" value="KAK1361106.1"/>
    <property type="molecule type" value="Genomic_DNA"/>
</dbReference>
<reference evidence="3" key="2">
    <citation type="submission" date="2023-05" db="EMBL/GenBank/DDBJ databases">
        <authorList>
            <person name="Schelkunov M.I."/>
        </authorList>
    </citation>
    <scope>NUCLEOTIDE SEQUENCE</scope>
    <source>
        <strain evidence="3">Hsosn_3</strain>
        <tissue evidence="3">Leaf</tissue>
    </source>
</reference>
<evidence type="ECO:0000313" key="3">
    <source>
        <dbReference type="EMBL" id="KAK1361106.1"/>
    </source>
</evidence>
<feature type="compositionally biased region" description="Low complexity" evidence="1">
    <location>
        <begin position="76"/>
        <end position="105"/>
    </location>
</feature>
<name>A0AAD8H763_9APIA</name>
<gene>
    <name evidence="3" type="ORF">POM88_045580</name>
</gene>
<organism evidence="3 4">
    <name type="scientific">Heracleum sosnowskyi</name>
    <dbReference type="NCBI Taxonomy" id="360622"/>
    <lineage>
        <taxon>Eukaryota</taxon>
        <taxon>Viridiplantae</taxon>
        <taxon>Streptophyta</taxon>
        <taxon>Embryophyta</taxon>
        <taxon>Tracheophyta</taxon>
        <taxon>Spermatophyta</taxon>
        <taxon>Magnoliopsida</taxon>
        <taxon>eudicotyledons</taxon>
        <taxon>Gunneridae</taxon>
        <taxon>Pentapetalae</taxon>
        <taxon>asterids</taxon>
        <taxon>campanulids</taxon>
        <taxon>Apiales</taxon>
        <taxon>Apiaceae</taxon>
        <taxon>Apioideae</taxon>
        <taxon>apioid superclade</taxon>
        <taxon>Tordylieae</taxon>
        <taxon>Tordyliinae</taxon>
        <taxon>Heracleum</taxon>
    </lineage>
</organism>
<feature type="compositionally biased region" description="Acidic residues" evidence="1">
    <location>
        <begin position="334"/>
        <end position="347"/>
    </location>
</feature>
<protein>
    <submittedName>
        <fullName evidence="3">GLTSCR1 domain-containing protein</fullName>
    </submittedName>
</protein>
<sequence>MEEAKYLAQQQQLMLQQHHHHLQQQQQQHQLQQHQHQHQQMLLLQQQIQLQQQKQHQQQASLSRLESFRRPPPQQQQPQQLIPSINPNPNLNHPLISNHLQNPNPNLSPNPNPNPSSSAVPKVMRNPAELQMAYQDLRKVCNPDYKTPFSSLEDACERLLPYHVVADYEAEEDDRILHSDNTGQMLSRAQQWDNNIAAKVAEFAETFRKQVFAFNIINHKGALGEFRMEERLLIERLLMGEESQSLVELREELQSRQNAGHEANLRMVAMVEAEQARAESQAHAEMMARGPIRPNALGFQGSNIQIGQNIANQGVNPEEMINEWGNNAQRDENEPTEDFLYDEETENGDAGKGEFDLNTR</sequence>
<reference evidence="3" key="1">
    <citation type="submission" date="2023-02" db="EMBL/GenBank/DDBJ databases">
        <title>Genome of toxic invasive species Heracleum sosnowskyi carries increased number of genes despite the absence of recent whole-genome duplications.</title>
        <authorList>
            <person name="Schelkunov M."/>
            <person name="Shtratnikova V."/>
            <person name="Makarenko M."/>
            <person name="Klepikova A."/>
            <person name="Omelchenko D."/>
            <person name="Novikova G."/>
            <person name="Obukhova E."/>
            <person name="Bogdanov V."/>
            <person name="Penin A."/>
            <person name="Logacheva M."/>
        </authorList>
    </citation>
    <scope>NUCLEOTIDE SEQUENCE</scope>
    <source>
        <strain evidence="3">Hsosn_3</strain>
        <tissue evidence="3">Leaf</tissue>
    </source>
</reference>
<evidence type="ECO:0000259" key="2">
    <source>
        <dbReference type="Pfam" id="PF15249"/>
    </source>
</evidence>
<accession>A0AAD8H763</accession>
<dbReference type="InterPro" id="IPR015671">
    <property type="entry name" value="GSCR1_dom"/>
</dbReference>
<dbReference type="PANTHER" id="PTHR15572:SF0">
    <property type="entry name" value="GLUTAMINE-RICH PROTEIN-RELATED"/>
    <property type="match status" value="1"/>
</dbReference>
<keyword evidence="4" id="KW-1185">Reference proteome</keyword>
<evidence type="ECO:0000256" key="1">
    <source>
        <dbReference type="SAM" id="MobiDB-lite"/>
    </source>
</evidence>